<accession>A0AAD4MRB4</accession>
<sequence>MFLARYPGTCRARITAHAKNQILGCKQLVATLAALVATGTNSPTTPQALSCQMSTGVQGPRSRNCDDEEAEEYSCLIIYCAAGAKHHRLNVDCTEEVPEHLESLEMPGAMDRVRVDLALCRRPSARNLRKTH</sequence>
<dbReference type="Proteomes" id="UP001201812">
    <property type="component" value="Unassembled WGS sequence"/>
</dbReference>
<evidence type="ECO:0000313" key="1">
    <source>
        <dbReference type="EMBL" id="KAI1702401.1"/>
    </source>
</evidence>
<comment type="caution">
    <text evidence="1">The sequence shown here is derived from an EMBL/GenBank/DDBJ whole genome shotgun (WGS) entry which is preliminary data.</text>
</comment>
<organism evidence="1 2">
    <name type="scientific">Ditylenchus destructor</name>
    <dbReference type="NCBI Taxonomy" id="166010"/>
    <lineage>
        <taxon>Eukaryota</taxon>
        <taxon>Metazoa</taxon>
        <taxon>Ecdysozoa</taxon>
        <taxon>Nematoda</taxon>
        <taxon>Chromadorea</taxon>
        <taxon>Rhabditida</taxon>
        <taxon>Tylenchina</taxon>
        <taxon>Tylenchomorpha</taxon>
        <taxon>Sphaerularioidea</taxon>
        <taxon>Anguinidae</taxon>
        <taxon>Anguininae</taxon>
        <taxon>Ditylenchus</taxon>
    </lineage>
</organism>
<dbReference type="AlphaFoldDB" id="A0AAD4MRB4"/>
<keyword evidence="2" id="KW-1185">Reference proteome</keyword>
<gene>
    <name evidence="1" type="ORF">DdX_15494</name>
</gene>
<reference evidence="1" key="1">
    <citation type="submission" date="2022-01" db="EMBL/GenBank/DDBJ databases">
        <title>Genome Sequence Resource for Two Populations of Ditylenchus destructor, the Migratory Endoparasitic Phytonematode.</title>
        <authorList>
            <person name="Zhang H."/>
            <person name="Lin R."/>
            <person name="Xie B."/>
        </authorList>
    </citation>
    <scope>NUCLEOTIDE SEQUENCE</scope>
    <source>
        <strain evidence="1">BazhouSP</strain>
    </source>
</reference>
<protein>
    <submittedName>
        <fullName evidence="1">Uncharacterized protein</fullName>
    </submittedName>
</protein>
<proteinExistence type="predicted"/>
<dbReference type="EMBL" id="JAKKPZ010000099">
    <property type="protein sequence ID" value="KAI1702401.1"/>
    <property type="molecule type" value="Genomic_DNA"/>
</dbReference>
<evidence type="ECO:0000313" key="2">
    <source>
        <dbReference type="Proteomes" id="UP001201812"/>
    </source>
</evidence>
<name>A0AAD4MRB4_9BILA</name>